<dbReference type="InterPro" id="IPR026961">
    <property type="entry name" value="PGG_dom"/>
</dbReference>
<dbReference type="InterPro" id="IPR002110">
    <property type="entry name" value="Ankyrin_rpt"/>
</dbReference>
<evidence type="ECO:0000256" key="1">
    <source>
        <dbReference type="SAM" id="MobiDB-lite"/>
    </source>
</evidence>
<gene>
    <name evidence="4" type="ORF">I3842_07G090000</name>
</gene>
<dbReference type="PANTHER" id="PTHR24177">
    <property type="entry name" value="CASKIN"/>
    <property type="match status" value="1"/>
</dbReference>
<dbReference type="AlphaFoldDB" id="A0A922EK75"/>
<feature type="compositionally biased region" description="Basic and acidic residues" evidence="1">
    <location>
        <begin position="291"/>
        <end position="305"/>
    </location>
</feature>
<keyword evidence="2" id="KW-0812">Transmembrane</keyword>
<evidence type="ECO:0000259" key="3">
    <source>
        <dbReference type="Pfam" id="PF13962"/>
    </source>
</evidence>
<keyword evidence="2" id="KW-0472">Membrane</keyword>
<dbReference type="Pfam" id="PF13962">
    <property type="entry name" value="PGG"/>
    <property type="match status" value="1"/>
</dbReference>
<dbReference type="PANTHER" id="PTHR24177:SF103">
    <property type="entry name" value="PGG DOMAIN-CONTAINING PROTEIN"/>
    <property type="match status" value="1"/>
</dbReference>
<feature type="region of interest" description="Disordered" evidence="1">
    <location>
        <begin position="285"/>
        <end position="344"/>
    </location>
</feature>
<organism evidence="4 5">
    <name type="scientific">Carya illinoinensis</name>
    <name type="common">Pecan</name>
    <dbReference type="NCBI Taxonomy" id="32201"/>
    <lineage>
        <taxon>Eukaryota</taxon>
        <taxon>Viridiplantae</taxon>
        <taxon>Streptophyta</taxon>
        <taxon>Embryophyta</taxon>
        <taxon>Tracheophyta</taxon>
        <taxon>Spermatophyta</taxon>
        <taxon>Magnoliopsida</taxon>
        <taxon>eudicotyledons</taxon>
        <taxon>Gunneridae</taxon>
        <taxon>Pentapetalae</taxon>
        <taxon>rosids</taxon>
        <taxon>fabids</taxon>
        <taxon>Fagales</taxon>
        <taxon>Juglandaceae</taxon>
        <taxon>Carya</taxon>
    </lineage>
</organism>
<reference evidence="4" key="1">
    <citation type="submission" date="2021-01" db="EMBL/GenBank/DDBJ databases">
        <authorList>
            <person name="Lovell J.T."/>
            <person name="Bentley N."/>
            <person name="Bhattarai G."/>
            <person name="Jenkins J.W."/>
            <person name="Sreedasyam A."/>
            <person name="Alarcon Y."/>
            <person name="Bock C."/>
            <person name="Boston L."/>
            <person name="Carlson J."/>
            <person name="Cervantes K."/>
            <person name="Clermont K."/>
            <person name="Krom N."/>
            <person name="Kubenka K."/>
            <person name="Mamidi S."/>
            <person name="Mattison C."/>
            <person name="Monteros M."/>
            <person name="Pisani C."/>
            <person name="Plott C."/>
            <person name="Rajasekar S."/>
            <person name="Rhein H.S."/>
            <person name="Rohla C."/>
            <person name="Song M."/>
            <person name="Hilaire R.S."/>
            <person name="Shu S."/>
            <person name="Wells L."/>
            <person name="Wang X."/>
            <person name="Webber J."/>
            <person name="Heerema R.J."/>
            <person name="Klein P."/>
            <person name="Conner P."/>
            <person name="Grauke L."/>
            <person name="Grimwood J."/>
            <person name="Schmutz J."/>
            <person name="Randall J.J."/>
        </authorList>
    </citation>
    <scope>NUCLEOTIDE SEQUENCE</scope>
    <source>
        <tissue evidence="4">Leaf</tissue>
    </source>
</reference>
<comment type="caution">
    <text evidence="4">The sequence shown here is derived from an EMBL/GenBank/DDBJ whole genome shotgun (WGS) entry which is preliminary data.</text>
</comment>
<feature type="domain" description="PGG" evidence="3">
    <location>
        <begin position="711"/>
        <end position="822"/>
    </location>
</feature>
<dbReference type="Pfam" id="PF12796">
    <property type="entry name" value="Ank_2"/>
    <property type="match status" value="1"/>
</dbReference>
<dbReference type="SMART" id="SM00248">
    <property type="entry name" value="ANK"/>
    <property type="match status" value="7"/>
</dbReference>
<feature type="transmembrane region" description="Helical" evidence="2">
    <location>
        <begin position="758"/>
        <end position="781"/>
    </location>
</feature>
<dbReference type="EMBL" id="CM031831">
    <property type="protein sequence ID" value="KAG6703556.1"/>
    <property type="molecule type" value="Genomic_DNA"/>
</dbReference>
<evidence type="ECO:0000313" key="4">
    <source>
        <dbReference type="EMBL" id="KAG6703556.1"/>
    </source>
</evidence>
<sequence length="874" mass="97647">MAHIRSDTIKENPNENSQVTKNKLFRMAMEGKWEEVAKLFERYEWTQTAKITNSGDTALHIAISVGKEDNVRQLTESIWEPSRLRQVLEIQNDRGNTPLHSAASMGNVAMCQYIATVYPELVGATNNNGDTPFVMAALHGEKAAFFCLHFICLDKNMNGYGFSRRKNGDTILHCAIAGDYFDLAFQIIQLYPLLARSVNQEGVTPLHLLASKPSAFRSSSHLEGYYKIIYHCILVDQLEVEASGKQPERTDSPGDKKNLNPETYRACKDLFQLFWRMVLGVTGNNSNGEETETKTESKGREKTDAENPGPKAGRPGVEQNFWPEPSDDQPTGIDSGGNKKTPAYPENYRTCNDFFKLLWKMVLVVTGINSAKSDAENNKVRKARHGTDELFPANYRTCIEFVKLANKALLMFLGLGLTAITNIESNKQKHTWAVQILNELLGLHSTYEDASPYGGDHAPESTQSRTNELEETMPYDLDPDQLISSETPPTDSTKTAGSDAQKLVLLAGMEETLKTAKTILLIDSKWSINDITKKVQELFPISVQDRNAESKNLMMLVDQDKPPEMPKKLETPILLAAKNGITEIVERILELCPIAINDVNADNKNIVLLAVEHRQPKVYELLRRLNISKVSMFRQLDTEENSALHLAAKLGDKQPWRIPGAALQMQWENKWYEYVRDSMPHNFFPRYNKEGKTPSDLFTETHRGLVEDGSKWLTNTSQSCSVVAALIATVAFTTSTTVPGGFETNGIPALENKPGFDLFAVSSLVALCFSITALVMFLAILTSRYQETDFGRNLPRKLLLGLTSLFVSIAAMLISFCGGHFFVLKEELKLAAVPVYAVTCLPVTFFAMAQLPLYIDILRATLSEVPQRSHKVDP</sequence>
<protein>
    <recommendedName>
        <fullName evidence="3">PGG domain-containing protein</fullName>
    </recommendedName>
</protein>
<evidence type="ECO:0000313" key="5">
    <source>
        <dbReference type="Proteomes" id="UP000811246"/>
    </source>
</evidence>
<evidence type="ECO:0000256" key="2">
    <source>
        <dbReference type="SAM" id="Phobius"/>
    </source>
</evidence>
<name>A0A922EK75_CARIL</name>
<proteinExistence type="predicted"/>
<feature type="transmembrane region" description="Helical" evidence="2">
    <location>
        <begin position="802"/>
        <end position="823"/>
    </location>
</feature>
<accession>A0A922EK75</accession>
<feature type="transmembrane region" description="Helical" evidence="2">
    <location>
        <begin position="835"/>
        <end position="855"/>
    </location>
</feature>
<feature type="compositionally biased region" description="Polar residues" evidence="1">
    <location>
        <begin position="482"/>
        <end position="498"/>
    </location>
</feature>
<keyword evidence="2" id="KW-1133">Transmembrane helix</keyword>
<dbReference type="GO" id="GO:0016020">
    <property type="term" value="C:membrane"/>
    <property type="evidence" value="ECO:0007669"/>
    <property type="project" value="TreeGrafter"/>
</dbReference>
<feature type="region of interest" description="Disordered" evidence="1">
    <location>
        <begin position="478"/>
        <end position="498"/>
    </location>
</feature>
<dbReference type="Proteomes" id="UP000811246">
    <property type="component" value="Chromosome 7"/>
</dbReference>